<evidence type="ECO:0000313" key="1">
    <source>
        <dbReference type="EMBL" id="MDY0744004.1"/>
    </source>
</evidence>
<accession>A0ABU5DCJ0</accession>
<dbReference type="EMBL" id="JAXCLA010000002">
    <property type="protein sequence ID" value="MDY0744004.1"/>
    <property type="molecule type" value="Genomic_DNA"/>
</dbReference>
<gene>
    <name evidence="1" type="ORF">SNE35_05790</name>
</gene>
<name>A0ABU5DCJ0_9BURK</name>
<proteinExistence type="predicted"/>
<comment type="caution">
    <text evidence="1">The sequence shown here is derived from an EMBL/GenBank/DDBJ whole genome shotgun (WGS) entry which is preliminary data.</text>
</comment>
<protein>
    <submittedName>
        <fullName evidence="1">Uncharacterized protein</fullName>
    </submittedName>
</protein>
<dbReference type="Proteomes" id="UP001285263">
    <property type="component" value="Unassembled WGS sequence"/>
</dbReference>
<keyword evidence="2" id="KW-1185">Reference proteome</keyword>
<evidence type="ECO:0000313" key="2">
    <source>
        <dbReference type="Proteomes" id="UP001285263"/>
    </source>
</evidence>
<organism evidence="1 2">
    <name type="scientific">Roseateles agri</name>
    <dbReference type="NCBI Taxonomy" id="3098619"/>
    <lineage>
        <taxon>Bacteria</taxon>
        <taxon>Pseudomonadati</taxon>
        <taxon>Pseudomonadota</taxon>
        <taxon>Betaproteobacteria</taxon>
        <taxon>Burkholderiales</taxon>
        <taxon>Sphaerotilaceae</taxon>
        <taxon>Roseateles</taxon>
    </lineage>
</organism>
<dbReference type="RefSeq" id="WP_320421914.1">
    <property type="nucleotide sequence ID" value="NZ_JAXCLA010000002.1"/>
</dbReference>
<reference evidence="1 2" key="1">
    <citation type="submission" date="2023-11" db="EMBL/GenBank/DDBJ databases">
        <title>Paucibacter sp. nov., isolated from fresh soil in Korea.</title>
        <authorList>
            <person name="Le N.T.T."/>
        </authorList>
    </citation>
    <scope>NUCLEOTIDE SEQUENCE [LARGE SCALE GENOMIC DNA]</scope>
    <source>
        <strain evidence="1 2">R3-3</strain>
    </source>
</reference>
<sequence length="544" mass="60746">MNPIDGMLSSELSSEFFSESMGHLAVRLTHLPNARVLWINPRYSKIDPTPASRLAPNEYVDHIKETCAKRIFHAFSENIASRSSVGIADRYGGSGIGNNGGSGRACVIDGYSIKGIGRTPLVGNSKSTTHISGDFFLEECIRETIFGELVDAEFPYGAIPTLAILDTGQVEFWDAGRRRVFERRSLMVRPSFLRPAHFMRAPMFLSMNPCEGSLDSQRVKLMLKKLSLLNGPEAGLGLVRSLANRWAKQLAYAYIHRISLGGPSPSNISISGQMVDFGGASALRSLAQICTQLDIPATGQEIFRMLQEVRVLVTFVCKNTSNSKGESGISEEIFKEAHGNYFHTISIELLRLCGLTGHQAEKALASQNSNSIARSINILISHYRTEHVAMFGGEVGKLSFDLIRIWDETPPWHLSPLKADILKMGQLFPASIDYPLIWKQRCRWRCKDRARLDRDSLRWRIYDSLEDLYQKDMLNQDGVTSLIQNEVLAARVDSKIDFDAQSIVGFRISDGDSFVQLVNMYTDSQTEVLERHSKSYITVANPLD</sequence>